<dbReference type="AlphaFoldDB" id="A0A9D0ZKY0"/>
<proteinExistence type="predicted"/>
<dbReference type="EMBL" id="DVFZ01000035">
    <property type="protein sequence ID" value="HIQ82164.1"/>
    <property type="molecule type" value="Genomic_DNA"/>
</dbReference>
<dbReference type="PANTHER" id="PTHR43451">
    <property type="entry name" value="ACETYLTRANSFERASE (GNAT) FAMILY PROTEIN"/>
    <property type="match status" value="1"/>
</dbReference>
<evidence type="ECO:0000259" key="1">
    <source>
        <dbReference type="PROSITE" id="PS51186"/>
    </source>
</evidence>
<dbReference type="Gene3D" id="3.40.630.30">
    <property type="match status" value="1"/>
</dbReference>
<name>A0A9D0ZKY0_9FIRM</name>
<reference evidence="2" key="2">
    <citation type="journal article" date="2021" name="PeerJ">
        <title>Extensive microbial diversity within the chicken gut microbiome revealed by metagenomics and culture.</title>
        <authorList>
            <person name="Gilroy R."/>
            <person name="Ravi A."/>
            <person name="Getino M."/>
            <person name="Pursley I."/>
            <person name="Horton D.L."/>
            <person name="Alikhan N.F."/>
            <person name="Baker D."/>
            <person name="Gharbi K."/>
            <person name="Hall N."/>
            <person name="Watson M."/>
            <person name="Adriaenssens E.M."/>
            <person name="Foster-Nyarko E."/>
            <person name="Jarju S."/>
            <person name="Secka A."/>
            <person name="Antonio M."/>
            <person name="Oren A."/>
            <person name="Chaudhuri R.R."/>
            <person name="La Ragione R."/>
            <person name="Hildebrand F."/>
            <person name="Pallen M.J."/>
        </authorList>
    </citation>
    <scope>NUCLEOTIDE SEQUENCE</scope>
    <source>
        <strain evidence="2">ChiSjej6B24-2974</strain>
    </source>
</reference>
<accession>A0A9D0ZKY0</accession>
<dbReference type="GO" id="GO:0016747">
    <property type="term" value="F:acyltransferase activity, transferring groups other than amino-acyl groups"/>
    <property type="evidence" value="ECO:0007669"/>
    <property type="project" value="InterPro"/>
</dbReference>
<protein>
    <submittedName>
        <fullName evidence="2">GNAT family N-acetyltransferase</fullName>
    </submittedName>
</protein>
<dbReference type="SUPFAM" id="SSF55729">
    <property type="entry name" value="Acyl-CoA N-acyltransferases (Nat)"/>
    <property type="match status" value="1"/>
</dbReference>
<sequence length="299" mass="33241">MEIRAYEPGDLDTLLKLFYDTIHSVNLGDYTLNQVNAWADGHPDRAAWARSLEEHFTLVALEGGAIAGFGDIDETGYLDRLYVHKDFQRRGVATALCDRLEAHVQGRAVSVHASITAQPFFSRRGYRLLRAQTVWRKGVPLVNFVMEKPPAVARHTYLLESGRWLATGNYFDAAGNCFPLRGETRVTKSAQTWRLNGFLEVCAGEPQRFCNDYEIAAGDRPDVLAWTSLNPALGVLRGAFEIAGAAIFSHYASENGAYSGQETLLFRDAQTYENAGIAFCDGKRLSAWTALLRAVRESQ</sequence>
<dbReference type="PROSITE" id="PS51186">
    <property type="entry name" value="GNAT"/>
    <property type="match status" value="1"/>
</dbReference>
<dbReference type="PANTHER" id="PTHR43451:SF1">
    <property type="entry name" value="ACETYLTRANSFERASE"/>
    <property type="match status" value="1"/>
</dbReference>
<feature type="domain" description="N-acetyltransferase" evidence="1">
    <location>
        <begin position="1"/>
        <end position="151"/>
    </location>
</feature>
<gene>
    <name evidence="2" type="ORF">IAA52_03595</name>
</gene>
<reference evidence="2" key="1">
    <citation type="submission" date="2020-10" db="EMBL/GenBank/DDBJ databases">
        <authorList>
            <person name="Gilroy R."/>
        </authorList>
    </citation>
    <scope>NUCLEOTIDE SEQUENCE</scope>
    <source>
        <strain evidence="2">ChiSjej6B24-2974</strain>
    </source>
</reference>
<dbReference type="InterPro" id="IPR052564">
    <property type="entry name" value="N-acetyltrans/Recomb-assoc"/>
</dbReference>
<evidence type="ECO:0000313" key="2">
    <source>
        <dbReference type="EMBL" id="HIQ82164.1"/>
    </source>
</evidence>
<evidence type="ECO:0000313" key="3">
    <source>
        <dbReference type="Proteomes" id="UP000824260"/>
    </source>
</evidence>
<organism evidence="2 3">
    <name type="scientific">Candidatus Pullichristensenella stercorigallinarum</name>
    <dbReference type="NCBI Taxonomy" id="2840909"/>
    <lineage>
        <taxon>Bacteria</taxon>
        <taxon>Bacillati</taxon>
        <taxon>Bacillota</taxon>
        <taxon>Clostridia</taxon>
        <taxon>Candidatus Pullichristensenella</taxon>
    </lineage>
</organism>
<comment type="caution">
    <text evidence="2">The sequence shown here is derived from an EMBL/GenBank/DDBJ whole genome shotgun (WGS) entry which is preliminary data.</text>
</comment>
<dbReference type="InterPro" id="IPR000182">
    <property type="entry name" value="GNAT_dom"/>
</dbReference>
<dbReference type="Pfam" id="PF13673">
    <property type="entry name" value="Acetyltransf_10"/>
    <property type="match status" value="1"/>
</dbReference>
<dbReference type="InterPro" id="IPR016181">
    <property type="entry name" value="Acyl_CoA_acyltransferase"/>
</dbReference>
<dbReference type="CDD" id="cd04301">
    <property type="entry name" value="NAT_SF"/>
    <property type="match status" value="1"/>
</dbReference>
<dbReference type="Proteomes" id="UP000824260">
    <property type="component" value="Unassembled WGS sequence"/>
</dbReference>